<evidence type="ECO:0000313" key="4">
    <source>
        <dbReference type="Proteomes" id="UP000822688"/>
    </source>
</evidence>
<gene>
    <name evidence="3" type="ORF">KC19_3G221600</name>
</gene>
<dbReference type="EMBL" id="CM026423">
    <property type="protein sequence ID" value="KAG0584602.1"/>
    <property type="molecule type" value="Genomic_DNA"/>
</dbReference>
<dbReference type="InterPro" id="IPR032675">
    <property type="entry name" value="LRR_dom_sf"/>
</dbReference>
<feature type="domain" description="F-box" evidence="2">
    <location>
        <begin position="5"/>
        <end position="46"/>
    </location>
</feature>
<dbReference type="GO" id="GO:0019005">
    <property type="term" value="C:SCF ubiquitin ligase complex"/>
    <property type="evidence" value="ECO:0007669"/>
    <property type="project" value="TreeGrafter"/>
</dbReference>
<evidence type="ECO:0000259" key="2">
    <source>
        <dbReference type="SMART" id="SM00256"/>
    </source>
</evidence>
<dbReference type="PANTHER" id="PTHR16134:SF148">
    <property type="entry name" value="S-PHASE KINASE-ASSOCIATED PROTEIN 2, ISOFORM A"/>
    <property type="match status" value="1"/>
</dbReference>
<comment type="caution">
    <text evidence="3">The sequence shown here is derived from an EMBL/GenBank/DDBJ whole genome shotgun (WGS) entry which is preliminary data.</text>
</comment>
<dbReference type="InterPro" id="IPR036047">
    <property type="entry name" value="F-box-like_dom_sf"/>
</dbReference>
<dbReference type="SUPFAM" id="SSF81383">
    <property type="entry name" value="F-box domain"/>
    <property type="match status" value="1"/>
</dbReference>
<dbReference type="PANTHER" id="PTHR16134">
    <property type="entry name" value="F-BOX/TPR REPEAT PROTEIN POF3"/>
    <property type="match status" value="1"/>
</dbReference>
<dbReference type="Pfam" id="PF18511">
    <property type="entry name" value="F-box_5"/>
    <property type="match status" value="1"/>
</dbReference>
<keyword evidence="4" id="KW-1185">Reference proteome</keyword>
<dbReference type="Proteomes" id="UP000822688">
    <property type="component" value="Chromosome 3"/>
</dbReference>
<dbReference type="SMART" id="SM00367">
    <property type="entry name" value="LRR_CC"/>
    <property type="match status" value="4"/>
</dbReference>
<dbReference type="GO" id="GO:0009734">
    <property type="term" value="P:auxin-activated signaling pathway"/>
    <property type="evidence" value="ECO:0007669"/>
    <property type="project" value="UniProtKB-KW"/>
</dbReference>
<reference evidence="3" key="1">
    <citation type="submission" date="2020-06" db="EMBL/GenBank/DDBJ databases">
        <title>WGS assembly of Ceratodon purpureus strain R40.</title>
        <authorList>
            <person name="Carey S.B."/>
            <person name="Jenkins J."/>
            <person name="Shu S."/>
            <person name="Lovell J.T."/>
            <person name="Sreedasyam A."/>
            <person name="Maumus F."/>
            <person name="Tiley G.P."/>
            <person name="Fernandez-Pozo N."/>
            <person name="Barry K."/>
            <person name="Chen C."/>
            <person name="Wang M."/>
            <person name="Lipzen A."/>
            <person name="Daum C."/>
            <person name="Saski C.A."/>
            <person name="Payton A.C."/>
            <person name="Mcbreen J.C."/>
            <person name="Conrad R.E."/>
            <person name="Kollar L.M."/>
            <person name="Olsson S."/>
            <person name="Huttunen S."/>
            <person name="Landis J.B."/>
            <person name="Wickett N.J."/>
            <person name="Johnson M.G."/>
            <person name="Rensing S.A."/>
            <person name="Grimwood J."/>
            <person name="Schmutz J."/>
            <person name="Mcdaniel S.F."/>
        </authorList>
    </citation>
    <scope>NUCLEOTIDE SEQUENCE</scope>
    <source>
        <strain evidence="3">R40</strain>
    </source>
</reference>
<dbReference type="Gene3D" id="3.80.10.10">
    <property type="entry name" value="Ribonuclease Inhibitor"/>
    <property type="match status" value="1"/>
</dbReference>
<dbReference type="SMART" id="SM00256">
    <property type="entry name" value="FBOX"/>
    <property type="match status" value="1"/>
</dbReference>
<protein>
    <recommendedName>
        <fullName evidence="2">F-box domain-containing protein</fullName>
    </recommendedName>
</protein>
<dbReference type="InterPro" id="IPR041101">
    <property type="entry name" value="Transp_inhibit"/>
</dbReference>
<dbReference type="AlphaFoldDB" id="A0A8T0IMZ7"/>
<proteinExistence type="predicted"/>
<evidence type="ECO:0000313" key="3">
    <source>
        <dbReference type="EMBL" id="KAG0584602.1"/>
    </source>
</evidence>
<dbReference type="Pfam" id="PF18791">
    <property type="entry name" value="Transp_inhibit"/>
    <property type="match status" value="1"/>
</dbReference>
<evidence type="ECO:0000256" key="1">
    <source>
        <dbReference type="ARBA" id="ARBA00023294"/>
    </source>
</evidence>
<organism evidence="3 4">
    <name type="scientific">Ceratodon purpureus</name>
    <name type="common">Fire moss</name>
    <name type="synonym">Dicranum purpureum</name>
    <dbReference type="NCBI Taxonomy" id="3225"/>
    <lineage>
        <taxon>Eukaryota</taxon>
        <taxon>Viridiplantae</taxon>
        <taxon>Streptophyta</taxon>
        <taxon>Embryophyta</taxon>
        <taxon>Bryophyta</taxon>
        <taxon>Bryophytina</taxon>
        <taxon>Bryopsida</taxon>
        <taxon>Dicranidae</taxon>
        <taxon>Pseudoditrichales</taxon>
        <taxon>Ditrichaceae</taxon>
        <taxon>Ceratodon</taxon>
    </lineage>
</organism>
<name>A0A8T0IMZ7_CERPU</name>
<dbReference type="InterPro" id="IPR006553">
    <property type="entry name" value="Leu-rich_rpt_Cys-con_subtyp"/>
</dbReference>
<accession>A0A8T0IMZ7</accession>
<keyword evidence="1" id="KW-0927">Auxin signaling pathway</keyword>
<dbReference type="CDD" id="cd22159">
    <property type="entry name" value="F-box_AtTIR1-like"/>
    <property type="match status" value="1"/>
</dbReference>
<dbReference type="OrthoDB" id="423607at2759"/>
<dbReference type="InterPro" id="IPR001810">
    <property type="entry name" value="F-box_dom"/>
</dbReference>
<dbReference type="InterPro" id="IPR041567">
    <property type="entry name" value="COI1_F-box"/>
</dbReference>
<dbReference type="GO" id="GO:0031146">
    <property type="term" value="P:SCF-dependent proteasomal ubiquitin-dependent protein catabolic process"/>
    <property type="evidence" value="ECO:0007669"/>
    <property type="project" value="TreeGrafter"/>
</dbReference>
<dbReference type="Gene3D" id="1.20.1280.50">
    <property type="match status" value="1"/>
</dbReference>
<dbReference type="SUPFAM" id="SSF52047">
    <property type="entry name" value="RNI-like"/>
    <property type="match status" value="1"/>
</dbReference>
<sequence>MPSVFPDEVLEHVLVFLDSHKDRNSVSLVCKAWYKAEAWSRRKVFIGNCYAVSPAILIRRFPKFTCLEMKGRPRFTDFGLVPSNWGAFVQPWIEALAKHYTGLESLRLKRMTVSDECLRLIAAAFPNFRSLRLTSCDGFSTDGLAEITRNCRNLTEFDLQENDIYVRNGEWLTAFPVSQTSLECLNFATIKSKVDETDFQHLEALVARCRNLKRLKLNREVTLEQLQRLLLRAPQLVELGTGIYNQNLSWGKLQQLQASLVRCKNLRSLSGLWDVVPTCLPTMYPVCLELLSLDLSNILLSTVDFSKFITYCHKLQRLLVQDYVGDQGLITAAASCKDLRELRVYPIMDDGLVTELGFIAISEGCPELRKILYFCKQMTNAAMVRFARNCPKMTHFRLCIMKVYEVDCDTKEPLDDGFGAVCKLCKDLRRLSLSGHLTDKTFEYIGQYAKKLETLSVAFAGDSDLGMQYVLEGCPSLRKLEVRDSPFGDEALVMGIEKYESMRALWMSSCRVTRDGCQFLAQKNPSLNVEVITDAERLSAYPDYHVEKLYVYRTIAGHRSDAPPFVDTL</sequence>
<dbReference type="FunFam" id="1.20.1280.50:FF:000006">
    <property type="entry name" value="Transport inhibitor response 1"/>
    <property type="match status" value="1"/>
</dbReference>